<protein>
    <submittedName>
        <fullName evidence="1">Uncharacterized protein</fullName>
    </submittedName>
</protein>
<dbReference type="EMBL" id="JAYRBN010000050">
    <property type="protein sequence ID" value="KAL2744515.1"/>
    <property type="molecule type" value="Genomic_DNA"/>
</dbReference>
<dbReference type="AlphaFoldDB" id="A0ABD2CHG5"/>
<proteinExistence type="predicted"/>
<organism evidence="1 2">
    <name type="scientific">Vespula maculifrons</name>
    <name type="common">Eastern yellow jacket</name>
    <name type="synonym">Wasp</name>
    <dbReference type="NCBI Taxonomy" id="7453"/>
    <lineage>
        <taxon>Eukaryota</taxon>
        <taxon>Metazoa</taxon>
        <taxon>Ecdysozoa</taxon>
        <taxon>Arthropoda</taxon>
        <taxon>Hexapoda</taxon>
        <taxon>Insecta</taxon>
        <taxon>Pterygota</taxon>
        <taxon>Neoptera</taxon>
        <taxon>Endopterygota</taxon>
        <taxon>Hymenoptera</taxon>
        <taxon>Apocrita</taxon>
        <taxon>Aculeata</taxon>
        <taxon>Vespoidea</taxon>
        <taxon>Vespidae</taxon>
        <taxon>Vespinae</taxon>
        <taxon>Vespula</taxon>
    </lineage>
</organism>
<comment type="caution">
    <text evidence="1">The sequence shown here is derived from an EMBL/GenBank/DDBJ whole genome shotgun (WGS) entry which is preliminary data.</text>
</comment>
<name>A0ABD2CHG5_VESMC</name>
<reference evidence="1 2" key="1">
    <citation type="journal article" date="2024" name="Ann. Entomol. Soc. Am.">
        <title>Genomic analyses of the southern and eastern yellowjacket wasps (Hymenoptera: Vespidae) reveal evolutionary signatures of social life.</title>
        <authorList>
            <person name="Catto M.A."/>
            <person name="Caine P.B."/>
            <person name="Orr S.E."/>
            <person name="Hunt B.G."/>
            <person name="Goodisman M.A.D."/>
        </authorList>
    </citation>
    <scope>NUCLEOTIDE SEQUENCE [LARGE SCALE GENOMIC DNA]</scope>
    <source>
        <strain evidence="1">232</strain>
        <tissue evidence="1">Head and thorax</tissue>
    </source>
</reference>
<dbReference type="Proteomes" id="UP001607303">
    <property type="component" value="Unassembled WGS sequence"/>
</dbReference>
<evidence type="ECO:0000313" key="1">
    <source>
        <dbReference type="EMBL" id="KAL2744515.1"/>
    </source>
</evidence>
<evidence type="ECO:0000313" key="2">
    <source>
        <dbReference type="Proteomes" id="UP001607303"/>
    </source>
</evidence>
<keyword evidence="2" id="KW-1185">Reference proteome</keyword>
<accession>A0ABD2CHG5</accession>
<gene>
    <name evidence="1" type="ORF">V1477_007057</name>
</gene>
<sequence>MLQNMIVYISSGPRGRKYLERPTRTQKIQHLIYSLRHNSSNPEEHSQIVMKTYLPTRSMYSSVMNVE</sequence>